<evidence type="ECO:0000256" key="2">
    <source>
        <dbReference type="ARBA" id="ARBA00006611"/>
    </source>
</evidence>
<dbReference type="GO" id="GO:0005737">
    <property type="term" value="C:cytoplasm"/>
    <property type="evidence" value="ECO:0007669"/>
    <property type="project" value="UniProtKB-SubCell"/>
</dbReference>
<dbReference type="InterPro" id="IPR007831">
    <property type="entry name" value="T2SS_GspE_N"/>
</dbReference>
<accession>A0A1H6QQA2</accession>
<dbReference type="OrthoDB" id="9776961at2"/>
<dbReference type="InterPro" id="IPR013374">
    <property type="entry name" value="ATPase_typ4_pilus-assembl_PilB"/>
</dbReference>
<keyword evidence="8" id="KW-1185">Reference proteome</keyword>
<evidence type="ECO:0000256" key="4">
    <source>
        <dbReference type="ARBA" id="ARBA00022741"/>
    </source>
</evidence>
<dbReference type="InterPro" id="IPR001482">
    <property type="entry name" value="T2SS/T4SS_dom"/>
</dbReference>
<dbReference type="NCBIfam" id="TIGR02538">
    <property type="entry name" value="type_IV_pilB"/>
    <property type="match status" value="1"/>
</dbReference>
<dbReference type="GO" id="GO:0016887">
    <property type="term" value="F:ATP hydrolysis activity"/>
    <property type="evidence" value="ECO:0007669"/>
    <property type="project" value="InterPro"/>
</dbReference>
<comment type="subcellular location">
    <subcellularLocation>
        <location evidence="1">Cytoplasm</location>
    </subcellularLocation>
</comment>
<dbReference type="Pfam" id="PF00437">
    <property type="entry name" value="T2SSE"/>
    <property type="match status" value="1"/>
</dbReference>
<name>A0A1H6QQA2_9GAMM</name>
<gene>
    <name evidence="7" type="ORF">SAMN05421831_101361</name>
</gene>
<dbReference type="PROSITE" id="PS00662">
    <property type="entry name" value="T2SP_E"/>
    <property type="match status" value="1"/>
</dbReference>
<dbReference type="InterPro" id="IPR037257">
    <property type="entry name" value="T2SS_E_N_sf"/>
</dbReference>
<dbReference type="PANTHER" id="PTHR30258">
    <property type="entry name" value="TYPE II SECRETION SYSTEM PROTEIN GSPE-RELATED"/>
    <property type="match status" value="1"/>
</dbReference>
<dbReference type="Pfam" id="PF05157">
    <property type="entry name" value="MshEN"/>
    <property type="match status" value="1"/>
</dbReference>
<reference evidence="8" key="1">
    <citation type="submission" date="2016-10" db="EMBL/GenBank/DDBJ databases">
        <authorList>
            <person name="Varghese N."/>
            <person name="Submissions S."/>
        </authorList>
    </citation>
    <scope>NUCLEOTIDE SEQUENCE [LARGE SCALE GENOMIC DNA]</scope>
    <source>
        <strain evidence="8">DSM 7165</strain>
    </source>
</reference>
<evidence type="ECO:0000313" key="8">
    <source>
        <dbReference type="Proteomes" id="UP000242999"/>
    </source>
</evidence>
<feature type="domain" description="Bacterial type II secretion system protein E" evidence="6">
    <location>
        <begin position="387"/>
        <end position="401"/>
    </location>
</feature>
<proteinExistence type="inferred from homology"/>
<dbReference type="FunFam" id="3.30.450.90:FF:000001">
    <property type="entry name" value="Type II secretion system ATPase GspE"/>
    <property type="match status" value="1"/>
</dbReference>
<evidence type="ECO:0000313" key="7">
    <source>
        <dbReference type="EMBL" id="SEI41152.1"/>
    </source>
</evidence>
<dbReference type="PANTHER" id="PTHR30258:SF1">
    <property type="entry name" value="PROTEIN TRANSPORT PROTEIN HOFB HOMOLOG"/>
    <property type="match status" value="1"/>
</dbReference>
<dbReference type="CDD" id="cd01129">
    <property type="entry name" value="PulE-GspE-like"/>
    <property type="match status" value="1"/>
</dbReference>
<dbReference type="GO" id="GO:0005524">
    <property type="term" value="F:ATP binding"/>
    <property type="evidence" value="ECO:0007669"/>
    <property type="project" value="UniProtKB-KW"/>
</dbReference>
<organism evidence="7 8">
    <name type="scientific">Allopseudospirillum japonicum</name>
    <dbReference type="NCBI Taxonomy" id="64971"/>
    <lineage>
        <taxon>Bacteria</taxon>
        <taxon>Pseudomonadati</taxon>
        <taxon>Pseudomonadota</taxon>
        <taxon>Gammaproteobacteria</taxon>
        <taxon>Oceanospirillales</taxon>
        <taxon>Oceanospirillaceae</taxon>
        <taxon>Allopseudospirillum</taxon>
    </lineage>
</organism>
<dbReference type="GO" id="GO:0005886">
    <property type="term" value="C:plasma membrane"/>
    <property type="evidence" value="ECO:0007669"/>
    <property type="project" value="TreeGrafter"/>
</dbReference>
<evidence type="ECO:0000256" key="3">
    <source>
        <dbReference type="ARBA" id="ARBA00022490"/>
    </source>
</evidence>
<comment type="similarity">
    <text evidence="2">Belongs to the GSP E family.</text>
</comment>
<dbReference type="Proteomes" id="UP000242999">
    <property type="component" value="Unassembled WGS sequence"/>
</dbReference>
<keyword evidence="3" id="KW-0963">Cytoplasm</keyword>
<dbReference type="EMBL" id="FNYH01000001">
    <property type="protein sequence ID" value="SEI41152.1"/>
    <property type="molecule type" value="Genomic_DNA"/>
</dbReference>
<dbReference type="SUPFAM" id="SSF52540">
    <property type="entry name" value="P-loop containing nucleoside triphosphate hydrolases"/>
    <property type="match status" value="1"/>
</dbReference>
<dbReference type="FunFam" id="3.40.50.300:FF:000398">
    <property type="entry name" value="Type IV pilus assembly ATPase PilB"/>
    <property type="match status" value="1"/>
</dbReference>
<dbReference type="AlphaFoldDB" id="A0A1H6QQA2"/>
<dbReference type="STRING" id="64971.SAMN05421831_101361"/>
<dbReference type="Gene3D" id="3.40.50.300">
    <property type="entry name" value="P-loop containing nucleotide triphosphate hydrolases"/>
    <property type="match status" value="1"/>
</dbReference>
<evidence type="ECO:0000259" key="6">
    <source>
        <dbReference type="PROSITE" id="PS00662"/>
    </source>
</evidence>
<dbReference type="InterPro" id="IPR027417">
    <property type="entry name" value="P-loop_NTPase"/>
</dbReference>
<sequence>MSESNAALNGLARRLVNDQVLTEAQAIQATQAARQANQSLLHYLSGNKEINGQLLALAVAEEFGLPFLDLSAFDFEQLPKEIVNEKLIRQHQVLPLLKRGNRLYVAVSNPTNLSALDEIQFQTGLMVQAIIVAEDILHTLVSRFLEGEEEALGDLESEELENLEVDNQDEGGNLTENTASTDDAPIVRFVNKILLDAIKRGASDIHFEPYEKHYRIRFRTDGILHEVTRPPSNLRARLSARLKVMARLNLSERRIPQDGSIKLKVSKTRSIDFRVNTLPTLWGEKIVLRVLDPAAAKLGVDQLGFDSAQKKLFLETLEQPQGMLLVTGPTGSGKTVTLYTGLNLLNTSERNISTAEDPVELNVDGINQVNVNPKVGLDFATALRAFLRQDPDIVMVGEIRDLETAEISIKAAQTGHLVLSTLHTNSAAETLNRLMNMGIASFNIATSVSLIVAQRLARRLCEHCKKPADHPKHALLEAGFSEAQLAKAQIYRPIGCEKCTQGYKGRVGIYEVVKITPKLSRAIMESANALELSQLARAEGFPDLRAVGLNKVLQGLTSLEEVNRVTLD</sequence>
<evidence type="ECO:0000256" key="1">
    <source>
        <dbReference type="ARBA" id="ARBA00004496"/>
    </source>
</evidence>
<keyword evidence="4" id="KW-0547">Nucleotide-binding</keyword>
<dbReference type="GO" id="GO:0009297">
    <property type="term" value="P:pilus assembly"/>
    <property type="evidence" value="ECO:0007669"/>
    <property type="project" value="InterPro"/>
</dbReference>
<dbReference type="Gene3D" id="3.30.300.160">
    <property type="entry name" value="Type II secretion system, protein E, N-terminal domain"/>
    <property type="match status" value="1"/>
</dbReference>
<dbReference type="Gene3D" id="3.30.450.90">
    <property type="match status" value="1"/>
</dbReference>
<protein>
    <submittedName>
        <fullName evidence="7">Type IV pilus assembly protein PilB</fullName>
    </submittedName>
</protein>
<dbReference type="RefSeq" id="WP_093308229.1">
    <property type="nucleotide sequence ID" value="NZ_FNYH01000001.1"/>
</dbReference>
<dbReference type="SUPFAM" id="SSF160246">
    <property type="entry name" value="EspE N-terminal domain-like"/>
    <property type="match status" value="1"/>
</dbReference>
<evidence type="ECO:0000256" key="5">
    <source>
        <dbReference type="ARBA" id="ARBA00022840"/>
    </source>
</evidence>
<keyword evidence="5" id="KW-0067">ATP-binding</keyword>